<dbReference type="RefSeq" id="WP_091949152.1">
    <property type="nucleotide sequence ID" value="NZ_FOSV01000015.1"/>
</dbReference>
<reference evidence="3" key="1">
    <citation type="submission" date="2016-10" db="EMBL/GenBank/DDBJ databases">
        <authorList>
            <person name="Varghese N."/>
            <person name="Submissions S."/>
        </authorList>
    </citation>
    <scope>NUCLEOTIDE SEQUENCE [LARGE SCALE GENOMIC DNA]</scope>
    <source>
        <strain evidence="3">CGMCC 1.6474</strain>
    </source>
</reference>
<dbReference type="Proteomes" id="UP000198804">
    <property type="component" value="Unassembled WGS sequence"/>
</dbReference>
<evidence type="ECO:0000313" key="2">
    <source>
        <dbReference type="EMBL" id="SFL46515.1"/>
    </source>
</evidence>
<dbReference type="PANTHER" id="PTHR43685">
    <property type="entry name" value="GLYCOSYLTRANSFERASE"/>
    <property type="match status" value="1"/>
</dbReference>
<evidence type="ECO:0000259" key="1">
    <source>
        <dbReference type="Pfam" id="PF00535"/>
    </source>
</evidence>
<protein>
    <submittedName>
        <fullName evidence="2">Glycosyl transferase family 2</fullName>
    </submittedName>
</protein>
<keyword evidence="3" id="KW-1185">Reference proteome</keyword>
<dbReference type="GO" id="GO:0016740">
    <property type="term" value="F:transferase activity"/>
    <property type="evidence" value="ECO:0007669"/>
    <property type="project" value="UniProtKB-KW"/>
</dbReference>
<dbReference type="SUPFAM" id="SSF53448">
    <property type="entry name" value="Nucleotide-diphospho-sugar transferases"/>
    <property type="match status" value="1"/>
</dbReference>
<dbReference type="Gene3D" id="3.90.550.10">
    <property type="entry name" value="Spore Coat Polysaccharide Biosynthesis Protein SpsA, Chain A"/>
    <property type="match status" value="1"/>
</dbReference>
<name>A0A1I4HWE4_9HYPH</name>
<dbReference type="OrthoDB" id="7984038at2"/>
<dbReference type="AlphaFoldDB" id="A0A1I4HWE4"/>
<dbReference type="EMBL" id="FOSV01000015">
    <property type="protein sequence ID" value="SFL46515.1"/>
    <property type="molecule type" value="Genomic_DNA"/>
</dbReference>
<dbReference type="PANTHER" id="PTHR43685:SF2">
    <property type="entry name" value="GLYCOSYLTRANSFERASE 2-LIKE DOMAIN-CONTAINING PROTEIN"/>
    <property type="match status" value="1"/>
</dbReference>
<dbReference type="InterPro" id="IPR001173">
    <property type="entry name" value="Glyco_trans_2-like"/>
</dbReference>
<dbReference type="STRING" id="414703.SAMN04488125_115110"/>
<sequence length="1166" mass="123679">MALLRRLLGSHRRSNAESNRFPGRLDEIRGGIVYGWATDRQEPGRLVTVSLQIDGQIVAEAPADQPRPDVQAAGFGRGHGGFGLRIPDAFADGAEHQVSVVAGSGEPPLPGGPIPYRATAPAPEPVPAEPQPIRGYFEAVAKGAAIGWAYDPNVPQARLELQLIVDGTPAGRFVADASRADVADAGHGDGFHGFVGRIPGEFYDGRPHAIEVALAGTDIRLEGGPHTLQQSRAGMAYLDRPAACISGWATQGTDVEIRYDDHPPIRVRGRRLVSGFGDEKMPTANCGFSSPIPPECLDGGWHAVSVRFAGSDDDLSGSPFEFRLRTPSVQLGLTRSSGRLVEGWAFDALAPDHPVRLAVFADGAPLGTVKADGVRADIPGRPARNFAFTLPRGAHRLDFALADTPHAPFASFTIGGGEAQPVAADQTTLQDEARFADPAFVASVRAAFAAFLDDPGTRFDAPWYRLTYPTALEAMAPGNDPDAAAFAHYRDHGHAAGHAPSPLFDEAWYRHRWPSVGRAVAAGLIPCGFAHYLAFGAQAGFAPVPGFEAGTAVAVPAAAARSGADAAPLDAFLRQARSGGALPAPSRSLYDDWVDRLLREAPEGTAAALAAGDRAIRARLDAPLPATPLVSVIMPTFNRAHTIAEAIGSLVEQSYQNWELLVCDDGSIDRTAQVVAQMADPRIRYFAFEKANGAIARNRGLALARGEYIAYLDSDNIWHPSYLDVILRALLASPSRPCAYAAYLDTEIVGTRVEFRALAVEPFDPVKLSRANFIDLNTICHHRHLYDWLGGFDETLPRVQDWDLALRYFSIFRPIHVPEVLAFYRRNVAWGQVTAISLAHDVNAIVARKTTARLSDGHLRLDIDWPADPRLTVILGSGAEAALLAELLIHLVVDGAEVTLAHGGRTPAPRTLHPADPVADLPLGPEAFASTETLAAALEPFLSRESAVLALGLSSAEIADLSGRLGRPVDTLAVDADGVGIVAADLARPFHLGALPLPSPAEAAPPEGRRPLLLLGGAGHPNAVPSPLGGVIVAPADLASGSWQRTRRGGEVEPWSEQGHAAIARALAAAGALTSIVPAEALGPLGLSLVVEAIQRGIAVTLPPSTFADPLIAARAVADLRGNAGEAGRLARATGRARAHGLAFHAELTAERLRFYLYRRCFEGNR</sequence>
<proteinExistence type="predicted"/>
<dbReference type="InterPro" id="IPR050834">
    <property type="entry name" value="Glycosyltransf_2"/>
</dbReference>
<dbReference type="Pfam" id="PF00535">
    <property type="entry name" value="Glycos_transf_2"/>
    <property type="match status" value="1"/>
</dbReference>
<keyword evidence="2" id="KW-0808">Transferase</keyword>
<dbReference type="InterPro" id="IPR029044">
    <property type="entry name" value="Nucleotide-diphossugar_trans"/>
</dbReference>
<gene>
    <name evidence="2" type="ORF">SAMN04488125_115110</name>
</gene>
<feature type="domain" description="Glycosyltransferase 2-like" evidence="1">
    <location>
        <begin position="631"/>
        <end position="732"/>
    </location>
</feature>
<evidence type="ECO:0000313" key="3">
    <source>
        <dbReference type="Proteomes" id="UP000198804"/>
    </source>
</evidence>
<accession>A0A1I4HWE4</accession>
<organism evidence="2 3">
    <name type="scientific">Methylorubrum salsuginis</name>
    <dbReference type="NCBI Taxonomy" id="414703"/>
    <lineage>
        <taxon>Bacteria</taxon>
        <taxon>Pseudomonadati</taxon>
        <taxon>Pseudomonadota</taxon>
        <taxon>Alphaproteobacteria</taxon>
        <taxon>Hyphomicrobiales</taxon>
        <taxon>Methylobacteriaceae</taxon>
        <taxon>Methylorubrum</taxon>
    </lineage>
</organism>